<dbReference type="AlphaFoldDB" id="A0A011PRF2"/>
<accession>A0A011PRF2</accession>
<dbReference type="CDD" id="cd07402">
    <property type="entry name" value="MPP_GpdQ"/>
    <property type="match status" value="1"/>
</dbReference>
<evidence type="ECO:0000313" key="6">
    <source>
        <dbReference type="EMBL" id="EXI68924.1"/>
    </source>
</evidence>
<dbReference type="InterPro" id="IPR050884">
    <property type="entry name" value="CNP_phosphodiesterase-III"/>
</dbReference>
<sequence>MRIVQLSDLHLSSQPLYGVVDTLSALDRALQRLTAGPEPDLLLLSGDLTSAGRSEEYALLRSRIAALPFPSALLPGNHDDRDNLRAAFCAQAWTPPPLCCQRIDLDGGTMLLLDCIVPGEEWGEVAAPQIDWLESACPRRRPVLLALHHPPFSVGIEGMDRIRCRGEASLAAWLARHEEVEALLCGHVHRFVSTTFAGRPAIVAPSPAHQIALQDGPLAYTLEPGACLLHDWSPGQRLCSHYLPVAVSPTQCYSDG</sequence>
<dbReference type="GO" id="GO:0004114">
    <property type="term" value="F:3',5'-cyclic-nucleotide phosphodiesterase activity"/>
    <property type="evidence" value="ECO:0007669"/>
    <property type="project" value="UniProtKB-EC"/>
</dbReference>
<dbReference type="Gene3D" id="3.60.21.40">
    <property type="entry name" value="GpdQ, catalytic alpha/beta sandwich domain"/>
    <property type="match status" value="1"/>
</dbReference>
<dbReference type="InterPro" id="IPR042281">
    <property type="entry name" value="GpdQ_beta-strand"/>
</dbReference>
<evidence type="ECO:0000256" key="1">
    <source>
        <dbReference type="ARBA" id="ARBA00022723"/>
    </source>
</evidence>
<dbReference type="InterPro" id="IPR026575">
    <property type="entry name" value="GpdQ/CpdA-like"/>
</dbReference>
<dbReference type="InterPro" id="IPR042283">
    <property type="entry name" value="GpdQ_catalytic"/>
</dbReference>
<evidence type="ECO:0000256" key="4">
    <source>
        <dbReference type="ARBA" id="ARBA00025742"/>
    </source>
</evidence>
<keyword evidence="7" id="KW-1185">Reference proteome</keyword>
<dbReference type="InterPro" id="IPR029052">
    <property type="entry name" value="Metallo-depent_PP-like"/>
</dbReference>
<dbReference type="InterPro" id="IPR004843">
    <property type="entry name" value="Calcineurin-like_PHP"/>
</dbReference>
<dbReference type="SUPFAM" id="SSF56300">
    <property type="entry name" value="Metallo-dependent phosphatases"/>
    <property type="match status" value="1"/>
</dbReference>
<dbReference type="EMBL" id="JFAX01000003">
    <property type="protein sequence ID" value="EXI68924.1"/>
    <property type="molecule type" value="Genomic_DNA"/>
</dbReference>
<dbReference type="PANTHER" id="PTHR42988">
    <property type="entry name" value="PHOSPHOHYDROLASE"/>
    <property type="match status" value="1"/>
</dbReference>
<dbReference type="PATRIC" id="fig|1454001.3.peg.693"/>
<dbReference type="Proteomes" id="UP000020218">
    <property type="component" value="Unassembled WGS sequence"/>
</dbReference>
<keyword evidence="3" id="KW-0408">Iron</keyword>
<proteinExistence type="inferred from homology"/>
<dbReference type="Gene3D" id="3.30.750.180">
    <property type="entry name" value="GpdQ, beta-strand dimerisation domain"/>
    <property type="match status" value="1"/>
</dbReference>
<comment type="caution">
    <text evidence="6">The sequence shown here is derived from an EMBL/GenBank/DDBJ whole genome shotgun (WGS) entry which is preliminary data.</text>
</comment>
<name>A0A011PRF2_9PROT</name>
<comment type="similarity">
    <text evidence="4">Belongs to the cyclic nucleotide phosphodiesterase class-III family.</text>
</comment>
<keyword evidence="2 6" id="KW-0378">Hydrolase</keyword>
<evidence type="ECO:0000313" key="7">
    <source>
        <dbReference type="Proteomes" id="UP000020218"/>
    </source>
</evidence>
<gene>
    <name evidence="6" type="primary">cpdA</name>
    <name evidence="6" type="ORF">AW08_00750</name>
</gene>
<dbReference type="PANTHER" id="PTHR42988:SF2">
    <property type="entry name" value="CYCLIC NUCLEOTIDE PHOSPHODIESTERASE CBUA0032-RELATED"/>
    <property type="match status" value="1"/>
</dbReference>
<protein>
    <submittedName>
        <fullName evidence="6">3',5'-cyclic adenosine monophosphate phosphodiesterase CpdA</fullName>
        <ecNumber evidence="6">3.1.4.17</ecNumber>
    </submittedName>
</protein>
<evidence type="ECO:0000256" key="3">
    <source>
        <dbReference type="ARBA" id="ARBA00023004"/>
    </source>
</evidence>
<feature type="domain" description="Calcineurin-like phosphoesterase" evidence="5">
    <location>
        <begin position="1"/>
        <end position="190"/>
    </location>
</feature>
<organism evidence="6 7">
    <name type="scientific">Candidatus Accumulibacter adjunctus</name>
    <dbReference type="NCBI Taxonomy" id="1454001"/>
    <lineage>
        <taxon>Bacteria</taxon>
        <taxon>Pseudomonadati</taxon>
        <taxon>Pseudomonadota</taxon>
        <taxon>Betaproteobacteria</taxon>
        <taxon>Candidatus Accumulibacter</taxon>
    </lineage>
</organism>
<dbReference type="STRING" id="1454001.AW08_00750"/>
<dbReference type="Pfam" id="PF00149">
    <property type="entry name" value="Metallophos"/>
    <property type="match status" value="1"/>
</dbReference>
<keyword evidence="1" id="KW-0479">Metal-binding</keyword>
<reference evidence="6" key="1">
    <citation type="submission" date="2014-02" db="EMBL/GenBank/DDBJ databases">
        <title>Expanding our view of genomic diversity in Candidatus Accumulibacter clades.</title>
        <authorList>
            <person name="Skennerton C.T."/>
            <person name="Barr J.J."/>
            <person name="Slater F.R."/>
            <person name="Bond P.L."/>
            <person name="Tyson G.W."/>
        </authorList>
    </citation>
    <scope>NUCLEOTIDE SEQUENCE [LARGE SCALE GENOMIC DNA]</scope>
</reference>
<dbReference type="GO" id="GO:0046872">
    <property type="term" value="F:metal ion binding"/>
    <property type="evidence" value="ECO:0007669"/>
    <property type="project" value="UniProtKB-KW"/>
</dbReference>
<evidence type="ECO:0000256" key="2">
    <source>
        <dbReference type="ARBA" id="ARBA00022801"/>
    </source>
</evidence>
<evidence type="ECO:0000259" key="5">
    <source>
        <dbReference type="Pfam" id="PF00149"/>
    </source>
</evidence>
<dbReference type="EC" id="3.1.4.17" evidence="6"/>